<feature type="signal peptide" evidence="1">
    <location>
        <begin position="1"/>
        <end position="41"/>
    </location>
</feature>
<dbReference type="InterPro" id="IPR000801">
    <property type="entry name" value="Esterase-like"/>
</dbReference>
<organism evidence="2 3">
    <name type="scientific">Microbacterium faecale</name>
    <dbReference type="NCBI Taxonomy" id="1804630"/>
    <lineage>
        <taxon>Bacteria</taxon>
        <taxon>Bacillati</taxon>
        <taxon>Actinomycetota</taxon>
        <taxon>Actinomycetes</taxon>
        <taxon>Micrococcales</taxon>
        <taxon>Microbacteriaceae</taxon>
        <taxon>Microbacterium</taxon>
    </lineage>
</organism>
<dbReference type="InterPro" id="IPR013783">
    <property type="entry name" value="Ig-like_fold"/>
</dbReference>
<comment type="caution">
    <text evidence="2">The sequence shown here is derived from an EMBL/GenBank/DDBJ whole genome shotgun (WGS) entry which is preliminary data.</text>
</comment>
<dbReference type="PANTHER" id="PTHR48098:SF1">
    <property type="entry name" value="DIACYLGLYCEROL ACYLTRANSFERASE_MYCOLYLTRANSFERASE AG85A"/>
    <property type="match status" value="1"/>
</dbReference>
<dbReference type="InterPro" id="IPR029058">
    <property type="entry name" value="AB_hydrolase_fold"/>
</dbReference>
<reference evidence="2" key="1">
    <citation type="journal article" date="2014" name="Int. J. Syst. Evol. Microbiol.">
        <title>Complete genome sequence of Corynebacterium casei LMG S-19264T (=DSM 44701T), isolated from a smear-ripened cheese.</title>
        <authorList>
            <consortium name="US DOE Joint Genome Institute (JGI-PGF)"/>
            <person name="Walter F."/>
            <person name="Albersmeier A."/>
            <person name="Kalinowski J."/>
            <person name="Ruckert C."/>
        </authorList>
    </citation>
    <scope>NUCLEOTIDE SEQUENCE</scope>
    <source>
        <strain evidence="2">CGMCC 1.15152</strain>
    </source>
</reference>
<dbReference type="SUPFAM" id="SSF53474">
    <property type="entry name" value="alpha/beta-Hydrolases"/>
    <property type="match status" value="2"/>
</dbReference>
<dbReference type="GO" id="GO:0005975">
    <property type="term" value="P:carbohydrate metabolic process"/>
    <property type="evidence" value="ECO:0007669"/>
    <property type="project" value="UniProtKB-ARBA"/>
</dbReference>
<reference evidence="2" key="2">
    <citation type="submission" date="2020-09" db="EMBL/GenBank/DDBJ databases">
        <authorList>
            <person name="Sun Q."/>
            <person name="Zhou Y."/>
        </authorList>
    </citation>
    <scope>NUCLEOTIDE SEQUENCE</scope>
    <source>
        <strain evidence="2">CGMCC 1.15152</strain>
    </source>
</reference>
<dbReference type="SUPFAM" id="SSF81296">
    <property type="entry name" value="E set domains"/>
    <property type="match status" value="1"/>
</dbReference>
<name>A0A917DKX6_9MICO</name>
<sequence>MVMTTRTRVRRRRGVSRRWTALIATGAISAGALLAVQPAAADLIADDPWISEISDGIYQFSVPHSVVVDEVGAVPDSFAVEGSFGPGHQSSRLSLGRDGDIWSAKIGPLDPGQYSFHYEAKVDGGGVVEFRNPETPQAVTAQPSLSTLFVEGESAEWLQDVPNGGELTTLDYDSRVAHADRAAQVWTPPNYDANRTEPYPVLYLLQDEGQAYSEWTELGRAAQIFDNLVSNGEIEPMVVVMGDGDTSRVDGEVLRNLIPAVEESFHVSSDSDQRALAGIGRGAAQTLELMVKKSKEFSSFGSFSGHFDGFISNGHAKQINRNADLVRLYVGNTTDASYNDNVALSETLDAAGVEYETDGSNPAYGDIWNTWQEALADFAPRLFQGSDGEMSEGHLALDGEHSLPDAGTTPTPWIDENGIVTFETDEFPEASEVVVWANWGPAGNWLRIPMVRDGDRWRLTVGPLDGGSYYYKFTGDGVDMKDESNPTFVNSEPTWSTFYVAGEGPRAKYTADVAPENRGEVTTMSYDSTADESRSAYVWTPSDYDPARAEAYPVLYLQHGGGQTWSDWIQVGRAAQILDNHYLRGSIDPMVVVMANGNGVDFPTEITEVIVPTAEQNYHVSGDSADRALAGLSMGSGHAFSTLLAHPGEFAYVGLFSTFGSVPDDADVDALNEGTELLSIYSGDVQDFTLQPTLALVESLEENGVDHVFHPLIPGPHSWDVWQKSLIDFLPDLFTAGE</sequence>
<evidence type="ECO:0008006" key="4">
    <source>
        <dbReference type="Google" id="ProtNLM"/>
    </source>
</evidence>
<gene>
    <name evidence="2" type="ORF">GCM10010915_29000</name>
</gene>
<evidence type="ECO:0000313" key="3">
    <source>
        <dbReference type="Proteomes" id="UP000633205"/>
    </source>
</evidence>
<dbReference type="PANTHER" id="PTHR48098">
    <property type="entry name" value="ENTEROCHELIN ESTERASE-RELATED"/>
    <property type="match status" value="1"/>
</dbReference>
<dbReference type="Gene3D" id="2.60.40.10">
    <property type="entry name" value="Immunoglobulins"/>
    <property type="match status" value="1"/>
</dbReference>
<dbReference type="InterPro" id="IPR014756">
    <property type="entry name" value="Ig_E-set"/>
</dbReference>
<dbReference type="InterPro" id="IPR050583">
    <property type="entry name" value="Mycobacterial_A85_antigen"/>
</dbReference>
<keyword evidence="1" id="KW-0732">Signal</keyword>
<evidence type="ECO:0000256" key="1">
    <source>
        <dbReference type="SAM" id="SignalP"/>
    </source>
</evidence>
<feature type="chain" id="PRO_5037034912" description="Esterase" evidence="1">
    <location>
        <begin position="42"/>
        <end position="738"/>
    </location>
</feature>
<dbReference type="GO" id="GO:0016747">
    <property type="term" value="F:acyltransferase activity, transferring groups other than amino-acyl groups"/>
    <property type="evidence" value="ECO:0007669"/>
    <property type="project" value="TreeGrafter"/>
</dbReference>
<dbReference type="Gene3D" id="3.40.50.1820">
    <property type="entry name" value="alpha/beta hydrolase"/>
    <property type="match status" value="2"/>
</dbReference>
<dbReference type="AlphaFoldDB" id="A0A917DKX6"/>
<dbReference type="Pfam" id="PF00756">
    <property type="entry name" value="Esterase"/>
    <property type="match status" value="2"/>
</dbReference>
<proteinExistence type="predicted"/>
<keyword evidence="3" id="KW-1185">Reference proteome</keyword>
<protein>
    <recommendedName>
        <fullName evidence="4">Esterase</fullName>
    </recommendedName>
</protein>
<dbReference type="EMBL" id="BMHO01000002">
    <property type="protein sequence ID" value="GGD45887.1"/>
    <property type="molecule type" value="Genomic_DNA"/>
</dbReference>
<evidence type="ECO:0000313" key="2">
    <source>
        <dbReference type="EMBL" id="GGD45887.1"/>
    </source>
</evidence>
<dbReference type="Proteomes" id="UP000633205">
    <property type="component" value="Unassembled WGS sequence"/>
</dbReference>
<accession>A0A917DKX6</accession>